<protein>
    <recommendedName>
        <fullName evidence="3">RND transporter</fullName>
    </recommendedName>
</protein>
<reference evidence="1 2" key="1">
    <citation type="submission" date="2014-03" db="EMBL/GenBank/DDBJ databases">
        <title>Draft Genome Sequences of Four Burkholderia Strains.</title>
        <authorList>
            <person name="Liu X.Y."/>
            <person name="Li C.X."/>
            <person name="Xu J.H."/>
        </authorList>
    </citation>
    <scope>NUCLEOTIDE SEQUENCE [LARGE SCALE GENOMIC DNA]</scope>
    <source>
        <strain evidence="1 2">OP-1</strain>
    </source>
</reference>
<name>A0A656QSQ9_9BURK</name>
<comment type="caution">
    <text evidence="1">The sequence shown here is derived from an EMBL/GenBank/DDBJ whole genome shotgun (WGS) entry which is preliminary data.</text>
</comment>
<keyword evidence="2" id="KW-1185">Reference proteome</keyword>
<evidence type="ECO:0008006" key="3">
    <source>
        <dbReference type="Google" id="ProtNLM"/>
    </source>
</evidence>
<dbReference type="SUPFAM" id="SSF56954">
    <property type="entry name" value="Outer membrane efflux proteins (OEP)"/>
    <property type="match status" value="1"/>
</dbReference>
<dbReference type="EMBL" id="JFHD01000004">
    <property type="protein sequence ID" value="KDR32135.1"/>
    <property type="molecule type" value="Genomic_DNA"/>
</dbReference>
<evidence type="ECO:0000313" key="1">
    <source>
        <dbReference type="EMBL" id="KDR32135.1"/>
    </source>
</evidence>
<evidence type="ECO:0000313" key="2">
    <source>
        <dbReference type="Proteomes" id="UP000027451"/>
    </source>
</evidence>
<dbReference type="Proteomes" id="UP000027451">
    <property type="component" value="Unassembled WGS sequence"/>
</dbReference>
<dbReference type="AlphaFoldDB" id="A0A656QSQ9"/>
<gene>
    <name evidence="1" type="ORF">BG60_25490</name>
</gene>
<organism evidence="1 2">
    <name type="scientific">Caballeronia zhejiangensis</name>
    <dbReference type="NCBI Taxonomy" id="871203"/>
    <lineage>
        <taxon>Bacteria</taxon>
        <taxon>Pseudomonadati</taxon>
        <taxon>Pseudomonadota</taxon>
        <taxon>Betaproteobacteria</taxon>
        <taxon>Burkholderiales</taxon>
        <taxon>Burkholderiaceae</taxon>
        <taxon>Caballeronia</taxon>
    </lineage>
</organism>
<accession>A0A656QSQ9</accession>
<sequence length="67" mass="7218">MLKGTNRYQAGSVDYLNVASAQTIALENQRNGETIEARRLNASVRLLKALGGGWDRTALRDTAAAAQ</sequence>
<dbReference type="Gene3D" id="1.20.1600.10">
    <property type="entry name" value="Outer membrane efflux proteins (OEP)"/>
    <property type="match status" value="1"/>
</dbReference>
<proteinExistence type="predicted"/>